<proteinExistence type="predicted"/>
<dbReference type="AlphaFoldDB" id="A0A3D8Y374"/>
<evidence type="ECO:0000313" key="3">
    <source>
        <dbReference type="EMBL" id="REA56421.1"/>
    </source>
</evidence>
<dbReference type="Pfam" id="PF05658">
    <property type="entry name" value="YadA_head"/>
    <property type="match status" value="9"/>
</dbReference>
<name>A0A3D8Y374_9BACT</name>
<feature type="domain" description="Peptidase S74" evidence="2">
    <location>
        <begin position="541"/>
        <end position="634"/>
    </location>
</feature>
<dbReference type="CDD" id="cd12820">
    <property type="entry name" value="LbR_YadA-like"/>
    <property type="match status" value="3"/>
</dbReference>
<keyword evidence="4" id="KW-1185">Reference proteome</keyword>
<protein>
    <recommendedName>
        <fullName evidence="2">Peptidase S74 domain-containing protein</fullName>
    </recommendedName>
</protein>
<dbReference type="Proteomes" id="UP000256373">
    <property type="component" value="Unassembled WGS sequence"/>
</dbReference>
<dbReference type="SUPFAM" id="SSF101967">
    <property type="entry name" value="Adhesin YadA, collagen-binding domain"/>
    <property type="match status" value="2"/>
</dbReference>
<dbReference type="InterPro" id="IPR030392">
    <property type="entry name" value="S74_ICA"/>
</dbReference>
<dbReference type="EMBL" id="QNUL01000039">
    <property type="protein sequence ID" value="REA56421.1"/>
    <property type="molecule type" value="Genomic_DNA"/>
</dbReference>
<sequence>MKTSIQITLAAMLLAGSVAAQDKIKDGTIPSGNAPAAGALLDLESNNRALLLPRVSLSATTTWGLNGTASPTGGYTVYNTNASITATTAYPIITGGIGVYYWDGAGWVATKNQSSSGSYVEPWYNQANNQAATTNTQNIYQMANVAVGKDASYGNATLDAEGAIRAGREQKGNVGRNSIGVGFNVTASAENSAAFGDSTVASGLRSVAFGNRNTASGINAFTAGGKNVASGINSSAFGSETSATGDRSTAFGNATQAKGDNSLAMGYQTEARGTRGIAIGYGSITGLNATDAQAFGAGTKATGDNSTAFGKQSTASGDNATAFGFSTTASNFRSTAFGNETTASGPSSTAFGWLTEARDMSATAFGWKNVARAEKSTAFGGETLASGITSTAFGGNTTASGLRATAFGYNTTASGESSTAFGGGSLASGNWGTAFGYESKAFGVTATAFGSGSIARGNRSLAFGNEALTGTDANDAISMGNSTNAYHPFSLVMGSNVSSTENYQFRARFSGGYQFLTSLSSAATAVGVKLGTGDNAWSTLSSKTVKENFLPVDQKEILKKVEGLQLTSWNYIGQDKAKHRHYGPMAEDFYEAFGKDELGTIGVDDSINQADFDGINLIAIQALAKENAELKARIEKLENLIQSRK</sequence>
<accession>A0A3D8Y374</accession>
<feature type="signal peptide" evidence="1">
    <location>
        <begin position="1"/>
        <end position="20"/>
    </location>
</feature>
<keyword evidence="1" id="KW-0732">Signal</keyword>
<dbReference type="PROSITE" id="PS51688">
    <property type="entry name" value="ICA"/>
    <property type="match status" value="1"/>
</dbReference>
<evidence type="ECO:0000256" key="1">
    <source>
        <dbReference type="SAM" id="SignalP"/>
    </source>
</evidence>
<organism evidence="3 4">
    <name type="scientific">Dyadobacter luteus</name>
    <dbReference type="NCBI Taxonomy" id="2259619"/>
    <lineage>
        <taxon>Bacteria</taxon>
        <taxon>Pseudomonadati</taxon>
        <taxon>Bacteroidota</taxon>
        <taxon>Cytophagia</taxon>
        <taxon>Cytophagales</taxon>
        <taxon>Spirosomataceae</taxon>
        <taxon>Dyadobacter</taxon>
    </lineage>
</organism>
<dbReference type="InterPro" id="IPR011049">
    <property type="entry name" value="Serralysin-like_metalloprot_C"/>
</dbReference>
<reference evidence="3 4" key="1">
    <citation type="submission" date="2018-07" db="EMBL/GenBank/DDBJ databases">
        <title>Dyadobacter roseus sp. nov., isolated from rose rhizosphere soil.</title>
        <authorList>
            <person name="Chen L."/>
        </authorList>
    </citation>
    <scope>NUCLEOTIDE SEQUENCE [LARGE SCALE GENOMIC DNA]</scope>
    <source>
        <strain evidence="3 4">RS19</strain>
    </source>
</reference>
<gene>
    <name evidence="3" type="ORF">DSL64_26870</name>
</gene>
<dbReference type="InterPro" id="IPR008640">
    <property type="entry name" value="Adhesin_Head_dom"/>
</dbReference>
<dbReference type="Gene3D" id="2.150.10.10">
    <property type="entry name" value="Serralysin-like metalloprotease, C-terminal"/>
    <property type="match status" value="4"/>
</dbReference>
<dbReference type="OrthoDB" id="925207at2"/>
<dbReference type="GO" id="GO:0019867">
    <property type="term" value="C:outer membrane"/>
    <property type="evidence" value="ECO:0007669"/>
    <property type="project" value="InterPro"/>
</dbReference>
<feature type="chain" id="PRO_5017666894" description="Peptidase S74 domain-containing protein" evidence="1">
    <location>
        <begin position="21"/>
        <end position="645"/>
    </location>
</feature>
<dbReference type="Pfam" id="PF13884">
    <property type="entry name" value="Peptidase_S74"/>
    <property type="match status" value="1"/>
</dbReference>
<evidence type="ECO:0000313" key="4">
    <source>
        <dbReference type="Proteomes" id="UP000256373"/>
    </source>
</evidence>
<dbReference type="RefSeq" id="WP_115834056.1">
    <property type="nucleotide sequence ID" value="NZ_QNUL01000039.1"/>
</dbReference>
<comment type="caution">
    <text evidence="3">The sequence shown here is derived from an EMBL/GenBank/DDBJ whole genome shotgun (WGS) entry which is preliminary data.</text>
</comment>
<evidence type="ECO:0000259" key="2">
    <source>
        <dbReference type="PROSITE" id="PS51688"/>
    </source>
</evidence>